<dbReference type="Proteomes" id="UP000887116">
    <property type="component" value="Unassembled WGS sequence"/>
</dbReference>
<evidence type="ECO:0000256" key="1">
    <source>
        <dbReference type="SAM" id="MobiDB-lite"/>
    </source>
</evidence>
<sequence>MLRNVKNDLKTVLAEMGETLDPGMNFLDLKQKLMQRGTYLEVEEFIKDILVTTVEDRKKKEASRKKEEEYRKKKEKKERRREQKESRRTPFRKRTRTGVSENSRDSRHRKYKS</sequence>
<proteinExistence type="predicted"/>
<evidence type="ECO:0000313" key="3">
    <source>
        <dbReference type="Proteomes" id="UP000887116"/>
    </source>
</evidence>
<name>A0A8X6IUA8_TRICU</name>
<feature type="region of interest" description="Disordered" evidence="1">
    <location>
        <begin position="56"/>
        <end position="113"/>
    </location>
</feature>
<gene>
    <name evidence="2" type="ORF">TNCT_418021</name>
</gene>
<organism evidence="2 3">
    <name type="scientific">Trichonephila clavata</name>
    <name type="common">Joro spider</name>
    <name type="synonym">Nephila clavata</name>
    <dbReference type="NCBI Taxonomy" id="2740835"/>
    <lineage>
        <taxon>Eukaryota</taxon>
        <taxon>Metazoa</taxon>
        <taxon>Ecdysozoa</taxon>
        <taxon>Arthropoda</taxon>
        <taxon>Chelicerata</taxon>
        <taxon>Arachnida</taxon>
        <taxon>Araneae</taxon>
        <taxon>Araneomorphae</taxon>
        <taxon>Entelegynae</taxon>
        <taxon>Araneoidea</taxon>
        <taxon>Nephilidae</taxon>
        <taxon>Trichonephila</taxon>
    </lineage>
</organism>
<accession>A0A8X6IUA8</accession>
<reference evidence="2" key="1">
    <citation type="submission" date="2020-07" db="EMBL/GenBank/DDBJ databases">
        <title>Multicomponent nature underlies the extraordinary mechanical properties of spider dragline silk.</title>
        <authorList>
            <person name="Kono N."/>
            <person name="Nakamura H."/>
            <person name="Mori M."/>
            <person name="Yoshida Y."/>
            <person name="Ohtoshi R."/>
            <person name="Malay A.D."/>
            <person name="Moran D.A.P."/>
            <person name="Tomita M."/>
            <person name="Numata K."/>
            <person name="Arakawa K."/>
        </authorList>
    </citation>
    <scope>NUCLEOTIDE SEQUENCE</scope>
</reference>
<dbReference type="AlphaFoldDB" id="A0A8X6IUA8"/>
<protein>
    <submittedName>
        <fullName evidence="2">Uncharacterized protein</fullName>
    </submittedName>
</protein>
<feature type="compositionally biased region" description="Basic and acidic residues" evidence="1">
    <location>
        <begin position="56"/>
        <end position="72"/>
    </location>
</feature>
<dbReference type="EMBL" id="BMAO01012687">
    <property type="protein sequence ID" value="GFQ83235.1"/>
    <property type="molecule type" value="Genomic_DNA"/>
</dbReference>
<comment type="caution">
    <text evidence="2">The sequence shown here is derived from an EMBL/GenBank/DDBJ whole genome shotgun (WGS) entry which is preliminary data.</text>
</comment>
<keyword evidence="3" id="KW-1185">Reference proteome</keyword>
<evidence type="ECO:0000313" key="2">
    <source>
        <dbReference type="EMBL" id="GFQ83235.1"/>
    </source>
</evidence>